<reference evidence="3" key="1">
    <citation type="submission" date="2022-04" db="EMBL/GenBank/DDBJ databases">
        <title>Carnegiea gigantea Genome sequencing and assembly v2.</title>
        <authorList>
            <person name="Copetti D."/>
            <person name="Sanderson M.J."/>
            <person name="Burquez A."/>
            <person name="Wojciechowski M.F."/>
        </authorList>
    </citation>
    <scope>NUCLEOTIDE SEQUENCE</scope>
    <source>
        <strain evidence="3">SGP5-SGP5p</strain>
        <tissue evidence="3">Aerial part</tissue>
    </source>
</reference>
<dbReference type="PANTHER" id="PTHR47584">
    <property type="match status" value="1"/>
</dbReference>
<comment type="caution">
    <text evidence="3">The sequence shown here is derived from an EMBL/GenBank/DDBJ whole genome shotgun (WGS) entry which is preliminary data.</text>
</comment>
<dbReference type="InterPro" id="IPR058353">
    <property type="entry name" value="DUF8040"/>
</dbReference>
<dbReference type="PANTHER" id="PTHR47584:SF14">
    <property type="entry name" value="L10-INTERACTING MYB DOMAIN-CONTAINING PROTEIN-LIKE"/>
    <property type="match status" value="1"/>
</dbReference>
<name>A0A9Q1GH73_9CARY</name>
<protein>
    <recommendedName>
        <fullName evidence="2">DUF8040 domain-containing protein</fullName>
    </recommendedName>
</protein>
<keyword evidence="4" id="KW-1185">Reference proteome</keyword>
<dbReference type="AlphaFoldDB" id="A0A9Q1GH73"/>
<organism evidence="3 4">
    <name type="scientific">Carnegiea gigantea</name>
    <dbReference type="NCBI Taxonomy" id="171969"/>
    <lineage>
        <taxon>Eukaryota</taxon>
        <taxon>Viridiplantae</taxon>
        <taxon>Streptophyta</taxon>
        <taxon>Embryophyta</taxon>
        <taxon>Tracheophyta</taxon>
        <taxon>Spermatophyta</taxon>
        <taxon>Magnoliopsida</taxon>
        <taxon>eudicotyledons</taxon>
        <taxon>Gunneridae</taxon>
        <taxon>Pentapetalae</taxon>
        <taxon>Caryophyllales</taxon>
        <taxon>Cactineae</taxon>
        <taxon>Cactaceae</taxon>
        <taxon>Cactoideae</taxon>
        <taxon>Echinocereeae</taxon>
        <taxon>Carnegiea</taxon>
    </lineage>
</organism>
<sequence length="506" mass="57782">MNPPVFTVCPYRRYRKLKVIAASASGKKSANCTNRDDEKLLDILIEQRAQRTVEFGWSSVRVMLKNEELNKESIQIKNCYNDLRKKLGAWEFLIGKTGVGVDYETGAVVVSDSTWQDFLQRYGGKCKLFRKKVPANLEKLKSAFYGEQATGEMSFAPGMVASPSNQSQRSTGKALDMGEHICDSDEANEDGSDAHMEWLPAEESQASPKSVHSSHKQKSEGGTSSDGKRQELLNWSSRYEEVHQALAIIHMREEAKQQPSLTKQMQARLKQHPQISTMGSDFTWSVMDYIHQKNEEDEDDCRMDEEDCVMDAVEGHAIDIILAYTLQRNHVDQSQPAFKERLLKAIGGESGIHRLLNRNRPDLCRKLLRLDKDVFTHLVNILLERHLLKEGRFIKAAEIVVISLFVLARRASYREAEDGFQHSPSTIGKYHKQVLDSLVKLPYDVIRRYQSQDELPAEIFQKQGLYWPFFKACLSPPYTHSHVLIIIYNCENTLNFYSVLKDCIGL</sequence>
<proteinExistence type="predicted"/>
<evidence type="ECO:0000256" key="1">
    <source>
        <dbReference type="SAM" id="MobiDB-lite"/>
    </source>
</evidence>
<evidence type="ECO:0000259" key="2">
    <source>
        <dbReference type="Pfam" id="PF26138"/>
    </source>
</evidence>
<evidence type="ECO:0000313" key="4">
    <source>
        <dbReference type="Proteomes" id="UP001153076"/>
    </source>
</evidence>
<gene>
    <name evidence="3" type="ORF">Cgig2_015269</name>
</gene>
<dbReference type="EMBL" id="JAKOGI010003381">
    <property type="protein sequence ID" value="KAJ8420505.1"/>
    <property type="molecule type" value="Genomic_DNA"/>
</dbReference>
<feature type="domain" description="DUF8040" evidence="2">
    <location>
        <begin position="348"/>
        <end position="439"/>
    </location>
</feature>
<accession>A0A9Q1GH73</accession>
<evidence type="ECO:0000313" key="3">
    <source>
        <dbReference type="EMBL" id="KAJ8420505.1"/>
    </source>
</evidence>
<feature type="compositionally biased region" description="Polar residues" evidence="1">
    <location>
        <begin position="162"/>
        <end position="171"/>
    </location>
</feature>
<feature type="region of interest" description="Disordered" evidence="1">
    <location>
        <begin position="201"/>
        <end position="230"/>
    </location>
</feature>
<feature type="region of interest" description="Disordered" evidence="1">
    <location>
        <begin position="156"/>
        <end position="175"/>
    </location>
</feature>
<dbReference type="InterPro" id="IPR045026">
    <property type="entry name" value="LIMYB"/>
</dbReference>
<dbReference type="Pfam" id="PF26138">
    <property type="entry name" value="DUF8040"/>
    <property type="match status" value="1"/>
</dbReference>
<dbReference type="Proteomes" id="UP001153076">
    <property type="component" value="Unassembled WGS sequence"/>
</dbReference>